<reference evidence="1" key="1">
    <citation type="submission" date="2022-03" db="EMBL/GenBank/DDBJ databases">
        <authorList>
            <person name="Lindestad O."/>
        </authorList>
    </citation>
    <scope>NUCLEOTIDE SEQUENCE</scope>
</reference>
<protein>
    <submittedName>
        <fullName evidence="1">Jg12325 protein</fullName>
    </submittedName>
</protein>
<gene>
    <name evidence="1" type="primary">jg12325</name>
    <name evidence="1" type="ORF">PAEG_LOCUS10474</name>
</gene>
<name>A0A8S4R7Q7_9NEOP</name>
<evidence type="ECO:0000313" key="1">
    <source>
        <dbReference type="EMBL" id="CAH2232159.1"/>
    </source>
</evidence>
<accession>A0A8S4R7Q7</accession>
<organism evidence="1 2">
    <name type="scientific">Pararge aegeria aegeria</name>
    <dbReference type="NCBI Taxonomy" id="348720"/>
    <lineage>
        <taxon>Eukaryota</taxon>
        <taxon>Metazoa</taxon>
        <taxon>Ecdysozoa</taxon>
        <taxon>Arthropoda</taxon>
        <taxon>Hexapoda</taxon>
        <taxon>Insecta</taxon>
        <taxon>Pterygota</taxon>
        <taxon>Neoptera</taxon>
        <taxon>Endopterygota</taxon>
        <taxon>Lepidoptera</taxon>
        <taxon>Glossata</taxon>
        <taxon>Ditrysia</taxon>
        <taxon>Papilionoidea</taxon>
        <taxon>Nymphalidae</taxon>
        <taxon>Satyrinae</taxon>
        <taxon>Satyrini</taxon>
        <taxon>Parargina</taxon>
        <taxon>Pararge</taxon>
    </lineage>
</organism>
<evidence type="ECO:0000313" key="2">
    <source>
        <dbReference type="Proteomes" id="UP000838756"/>
    </source>
</evidence>
<dbReference type="AlphaFoldDB" id="A0A8S4R7Q7"/>
<dbReference type="EMBL" id="CAKXAJ010024868">
    <property type="protein sequence ID" value="CAH2232159.1"/>
    <property type="molecule type" value="Genomic_DNA"/>
</dbReference>
<keyword evidence="2" id="KW-1185">Reference proteome</keyword>
<dbReference type="Proteomes" id="UP000838756">
    <property type="component" value="Unassembled WGS sequence"/>
</dbReference>
<sequence length="144" mass="16154">MKGIGKEVPQPEEVSSTPCEILLALYRVSLRKVSFCPIEHTKLFGSQFNYTFQVSVKSDTEHPIAIGSSEESILELSCWGESSLLEHVQPPCLFLLHCSNAVFLSEWRACRHYYAHFSLTSTPQINKTKDVQEVAACPEKCCSV</sequence>
<proteinExistence type="predicted"/>
<comment type="caution">
    <text evidence="1">The sequence shown here is derived from an EMBL/GenBank/DDBJ whole genome shotgun (WGS) entry which is preliminary data.</text>
</comment>